<evidence type="ECO:0000313" key="2">
    <source>
        <dbReference type="Proteomes" id="UP000002039"/>
    </source>
</evidence>
<keyword evidence="2" id="KW-1185">Reference proteome</keyword>
<dbReference type="GeneID" id="69023395"/>
<evidence type="ECO:0008006" key="3">
    <source>
        <dbReference type="Google" id="ProtNLM"/>
    </source>
</evidence>
<dbReference type="EMBL" id="EQ999973">
    <property type="protein sequence ID" value="EEQ83863.1"/>
    <property type="molecule type" value="Genomic_DNA"/>
</dbReference>
<gene>
    <name evidence="1" type="ORF">BDCG_00668</name>
</gene>
<sequence>MSCSILLRIPLELREEIIQYVLYSLRPSPDGPSYPHNRVRLFDVGFDSLLSLLSHRLRHEKPVEWTIPAGQALLLVNRQIAAETRAILARYPLTYQLDIMMIQERYLWPTWLSVPVLSNRIDELKITFRTFGSAVSPRNHQHMFSSSPTGMFDYRLYTNDPPRLVLCLLSVIERILLRGVPFPSPARLSNTSQEWDVNTIESLLIVEDDILPEEDSEELRECIQARTTLAQRIRDREVIIGTLVLDIQSPTAWHGQTTPEPEVGFAEWKSYSYHFAYQAFSPFAFVDSSESSLVTDIPVARSEWLASMISSEITALLRMKYQSIFCNDLIFERIGRIQVKVDGVLFAELNLDEMLANLQFTGGWLPRDTVIDSVIDSVDKRRWQFFGWKERTKRFRMKRGLPVVHVGDSLELFESRLL</sequence>
<reference evidence="2" key="1">
    <citation type="journal article" date="2015" name="PLoS Genet.">
        <title>The dynamic genome and transcriptome of the human fungal pathogen Blastomyces and close relative Emmonsia.</title>
        <authorList>
            <person name="Munoz J.F."/>
            <person name="Gauthier G.M."/>
            <person name="Desjardins C.A."/>
            <person name="Gallo J.E."/>
            <person name="Holder J."/>
            <person name="Sullivan T.D."/>
            <person name="Marty A.J."/>
            <person name="Carmen J.C."/>
            <person name="Chen Z."/>
            <person name="Ding L."/>
            <person name="Gujja S."/>
            <person name="Magrini V."/>
            <person name="Misas E."/>
            <person name="Mitreva M."/>
            <person name="Priest M."/>
            <person name="Saif S."/>
            <person name="Whiston E.A."/>
            <person name="Young S."/>
            <person name="Zeng Q."/>
            <person name="Goldman W.E."/>
            <person name="Mardis E.R."/>
            <person name="Taylor J.W."/>
            <person name="McEwen J.G."/>
            <person name="Clay O.K."/>
            <person name="Klein B.S."/>
            <person name="Cuomo C.A."/>
        </authorList>
    </citation>
    <scope>NUCLEOTIDE SEQUENCE [LARGE SCALE GENOMIC DNA]</scope>
    <source>
        <strain evidence="2">ER-3 / ATCC MYA-2586</strain>
    </source>
</reference>
<dbReference type="Proteomes" id="UP000002039">
    <property type="component" value="Unassembled WGS sequence"/>
</dbReference>
<organism evidence="1 2">
    <name type="scientific">Ajellomyces dermatitidis (strain ER-3 / ATCC MYA-2586)</name>
    <name type="common">Blastomyces dermatitidis</name>
    <dbReference type="NCBI Taxonomy" id="559297"/>
    <lineage>
        <taxon>Eukaryota</taxon>
        <taxon>Fungi</taxon>
        <taxon>Dikarya</taxon>
        <taxon>Ascomycota</taxon>
        <taxon>Pezizomycotina</taxon>
        <taxon>Eurotiomycetes</taxon>
        <taxon>Eurotiomycetidae</taxon>
        <taxon>Onygenales</taxon>
        <taxon>Ajellomycetaceae</taxon>
        <taxon>Blastomyces</taxon>
    </lineage>
</organism>
<evidence type="ECO:0000313" key="1">
    <source>
        <dbReference type="EMBL" id="EEQ83863.1"/>
    </source>
</evidence>
<dbReference type="RefSeq" id="XP_045271967.1">
    <property type="nucleotide sequence ID" value="XM_045416180.1"/>
</dbReference>
<proteinExistence type="predicted"/>
<accession>A0ABP2EKY6</accession>
<name>A0ABP2EKY6_AJEDR</name>
<protein>
    <recommendedName>
        <fullName evidence="3">F-box domain-containing protein</fullName>
    </recommendedName>
</protein>